<gene>
    <name evidence="4" type="ORF">KP79_PYT23247</name>
</gene>
<dbReference type="InterPro" id="IPR024810">
    <property type="entry name" value="MAB21L/cGLR"/>
</dbReference>
<dbReference type="SMART" id="SM01265">
    <property type="entry name" value="Mab-21"/>
    <property type="match status" value="1"/>
</dbReference>
<evidence type="ECO:0000259" key="3">
    <source>
        <dbReference type="Pfam" id="PF20266"/>
    </source>
</evidence>
<dbReference type="Pfam" id="PF03281">
    <property type="entry name" value="Mab-21"/>
    <property type="match status" value="1"/>
</dbReference>
<organism evidence="4 5">
    <name type="scientific">Mizuhopecten yessoensis</name>
    <name type="common">Japanese scallop</name>
    <name type="synonym">Patinopecten yessoensis</name>
    <dbReference type="NCBI Taxonomy" id="6573"/>
    <lineage>
        <taxon>Eukaryota</taxon>
        <taxon>Metazoa</taxon>
        <taxon>Spiralia</taxon>
        <taxon>Lophotrochozoa</taxon>
        <taxon>Mollusca</taxon>
        <taxon>Bivalvia</taxon>
        <taxon>Autobranchia</taxon>
        <taxon>Pteriomorphia</taxon>
        <taxon>Pectinida</taxon>
        <taxon>Pectinoidea</taxon>
        <taxon>Pectinidae</taxon>
        <taxon>Mizuhopecten</taxon>
    </lineage>
</organism>
<proteinExistence type="inferred from homology"/>
<comment type="similarity">
    <text evidence="1">Belongs to the mab-21 family.</text>
</comment>
<dbReference type="AlphaFoldDB" id="A0A210PW60"/>
<evidence type="ECO:0000256" key="1">
    <source>
        <dbReference type="ARBA" id="ARBA00008307"/>
    </source>
</evidence>
<dbReference type="Gene3D" id="1.10.1410.40">
    <property type="match status" value="1"/>
</dbReference>
<accession>A0A210PW60</accession>
<sequence>MSDQGELYAKSWILFHILDRFMGSREIVAVRRRLIVLGEQLRSRKGRTDPTETFYTGSRAEGMHLKWSDADAMCINKNVIVTCPDNYIFSDQLDSANKTILIMRDASSRPGYVNLELLHLGQRYGQHFQHSIIQVGDVYFISSEIYKLAFAEVLSEAHQTNVDINGPAVTLRDENSSDLDQAISFPCYNWPSEANEWMSRPRLSGWPNKALRDQIVQGGCHLVPVGDKTSGNPFLQWRISFTTAERKLIYTLTQVQFLVYALLKYFLKQISGMLKQMLGEADILSSYILKTVIFHAVEITAASFWQEKHTFLCFMLCLKILINWVKAGHCPNYFIKNNNMFLGKVQGENQRKLLRFLTDLHDMKWGCLSVGTFLQPTIGDLIYIVRQGPRECVLPPPAQSENERDFDICHNVNTSLLEEIKRNIEFTQENSQFYPSQLHPEITKLSNRAKLLIPPLPYAVFLSFLCYHELGDTRRRDTALIHLRAVKYDEEQGVGEHWIVHNLLGICYEMVGDVRRALREYKDSLISRRCDQHKNPARERIDRLQHS</sequence>
<dbReference type="OrthoDB" id="6137292at2759"/>
<dbReference type="Proteomes" id="UP000242188">
    <property type="component" value="Unassembled WGS sequence"/>
</dbReference>
<dbReference type="PANTHER" id="PTHR10656">
    <property type="entry name" value="CELL FATE DETERMINING PROTEIN MAB21-RELATED"/>
    <property type="match status" value="1"/>
</dbReference>
<evidence type="ECO:0000313" key="5">
    <source>
        <dbReference type="Proteomes" id="UP000242188"/>
    </source>
</evidence>
<dbReference type="InterPro" id="IPR046906">
    <property type="entry name" value="Mab-21_HhH/H2TH-like"/>
</dbReference>
<comment type="caution">
    <text evidence="4">The sequence shown here is derived from an EMBL/GenBank/DDBJ whole genome shotgun (WGS) entry which is preliminary data.</text>
</comment>
<feature type="domain" description="Mab-21-like nucleotidyltransferase" evidence="2">
    <location>
        <begin position="77"/>
        <end position="249"/>
    </location>
</feature>
<dbReference type="Pfam" id="PF20266">
    <property type="entry name" value="Mab-21_C"/>
    <property type="match status" value="1"/>
</dbReference>
<reference evidence="4 5" key="1">
    <citation type="journal article" date="2017" name="Nat. Ecol. Evol.">
        <title>Scallop genome provides insights into evolution of bilaterian karyotype and development.</title>
        <authorList>
            <person name="Wang S."/>
            <person name="Zhang J."/>
            <person name="Jiao W."/>
            <person name="Li J."/>
            <person name="Xun X."/>
            <person name="Sun Y."/>
            <person name="Guo X."/>
            <person name="Huan P."/>
            <person name="Dong B."/>
            <person name="Zhang L."/>
            <person name="Hu X."/>
            <person name="Sun X."/>
            <person name="Wang J."/>
            <person name="Zhao C."/>
            <person name="Wang Y."/>
            <person name="Wang D."/>
            <person name="Huang X."/>
            <person name="Wang R."/>
            <person name="Lv J."/>
            <person name="Li Y."/>
            <person name="Zhang Z."/>
            <person name="Liu B."/>
            <person name="Lu W."/>
            <person name="Hui Y."/>
            <person name="Liang J."/>
            <person name="Zhou Z."/>
            <person name="Hou R."/>
            <person name="Li X."/>
            <person name="Liu Y."/>
            <person name="Li H."/>
            <person name="Ning X."/>
            <person name="Lin Y."/>
            <person name="Zhao L."/>
            <person name="Xing Q."/>
            <person name="Dou J."/>
            <person name="Li Y."/>
            <person name="Mao J."/>
            <person name="Guo H."/>
            <person name="Dou H."/>
            <person name="Li T."/>
            <person name="Mu C."/>
            <person name="Jiang W."/>
            <person name="Fu Q."/>
            <person name="Fu X."/>
            <person name="Miao Y."/>
            <person name="Liu J."/>
            <person name="Yu Q."/>
            <person name="Li R."/>
            <person name="Liao H."/>
            <person name="Li X."/>
            <person name="Kong Y."/>
            <person name="Jiang Z."/>
            <person name="Chourrout D."/>
            <person name="Li R."/>
            <person name="Bao Z."/>
        </authorList>
    </citation>
    <scope>NUCLEOTIDE SEQUENCE [LARGE SCALE GENOMIC DNA]</scope>
    <source>
        <strain evidence="4 5">PY_sf001</strain>
    </source>
</reference>
<dbReference type="InterPro" id="IPR046903">
    <property type="entry name" value="Mab-21-like_nuc_Trfase"/>
</dbReference>
<name>A0A210PW60_MIZYE</name>
<protein>
    <submittedName>
        <fullName evidence="4">Cyclic GMP-AMP synthase</fullName>
    </submittedName>
</protein>
<feature type="domain" description="Mab-21-like HhH/H2TH-like" evidence="3">
    <location>
        <begin position="262"/>
        <end position="348"/>
    </location>
</feature>
<evidence type="ECO:0000313" key="4">
    <source>
        <dbReference type="EMBL" id="OWF40728.1"/>
    </source>
</evidence>
<keyword evidence="5" id="KW-1185">Reference proteome</keyword>
<evidence type="ECO:0000259" key="2">
    <source>
        <dbReference type="Pfam" id="PF03281"/>
    </source>
</evidence>
<dbReference type="EMBL" id="NEDP02005452">
    <property type="protein sequence ID" value="OWF40728.1"/>
    <property type="molecule type" value="Genomic_DNA"/>
</dbReference>
<dbReference type="PANTHER" id="PTHR10656:SF69">
    <property type="entry name" value="MAB-21-LIKE HHH_H2TH-LIKE DOMAIN-CONTAINING PROTEIN"/>
    <property type="match status" value="1"/>
</dbReference>